<evidence type="ECO:0000256" key="4">
    <source>
        <dbReference type="ARBA" id="ARBA00022771"/>
    </source>
</evidence>
<dbReference type="AlphaFoldDB" id="A0A9P6QCC7"/>
<dbReference type="InterPro" id="IPR051007">
    <property type="entry name" value="creA/MIG_C2H2-ZnF"/>
</dbReference>
<evidence type="ECO:0000256" key="10">
    <source>
        <dbReference type="SAM" id="MobiDB-lite"/>
    </source>
</evidence>
<keyword evidence="5" id="KW-0862">Zinc</keyword>
<gene>
    <name evidence="12" type="ORF">DFQ27_000756</name>
</gene>
<evidence type="ECO:0000313" key="13">
    <source>
        <dbReference type="Proteomes" id="UP000807716"/>
    </source>
</evidence>
<evidence type="ECO:0000256" key="1">
    <source>
        <dbReference type="ARBA" id="ARBA00004123"/>
    </source>
</evidence>
<feature type="region of interest" description="Disordered" evidence="10">
    <location>
        <begin position="189"/>
        <end position="288"/>
    </location>
</feature>
<evidence type="ECO:0000256" key="6">
    <source>
        <dbReference type="ARBA" id="ARBA00023015"/>
    </source>
</evidence>
<evidence type="ECO:0000256" key="7">
    <source>
        <dbReference type="ARBA" id="ARBA00023163"/>
    </source>
</evidence>
<feature type="domain" description="C2H2-type" evidence="11">
    <location>
        <begin position="49"/>
        <end position="76"/>
    </location>
</feature>
<dbReference type="Pfam" id="PF00096">
    <property type="entry name" value="zf-C2H2"/>
    <property type="match status" value="4"/>
</dbReference>
<dbReference type="GO" id="GO:0005737">
    <property type="term" value="C:cytoplasm"/>
    <property type="evidence" value="ECO:0007669"/>
    <property type="project" value="TreeGrafter"/>
</dbReference>
<keyword evidence="13" id="KW-1185">Reference proteome</keyword>
<feature type="compositionally biased region" description="Basic residues" evidence="10">
    <location>
        <begin position="192"/>
        <end position="203"/>
    </location>
</feature>
<feature type="domain" description="C2H2-type" evidence="11">
    <location>
        <begin position="77"/>
        <end position="106"/>
    </location>
</feature>
<evidence type="ECO:0000256" key="2">
    <source>
        <dbReference type="ARBA" id="ARBA00022723"/>
    </source>
</evidence>
<organism evidence="12 13">
    <name type="scientific">Actinomortierella ambigua</name>
    <dbReference type="NCBI Taxonomy" id="1343610"/>
    <lineage>
        <taxon>Eukaryota</taxon>
        <taxon>Fungi</taxon>
        <taxon>Fungi incertae sedis</taxon>
        <taxon>Mucoromycota</taxon>
        <taxon>Mortierellomycotina</taxon>
        <taxon>Mortierellomycetes</taxon>
        <taxon>Mortierellales</taxon>
        <taxon>Mortierellaceae</taxon>
        <taxon>Actinomortierella</taxon>
    </lineage>
</organism>
<accession>A0A9P6QCC7</accession>
<evidence type="ECO:0000313" key="12">
    <source>
        <dbReference type="EMBL" id="KAG0265226.1"/>
    </source>
</evidence>
<dbReference type="GO" id="GO:0008270">
    <property type="term" value="F:zinc ion binding"/>
    <property type="evidence" value="ECO:0007669"/>
    <property type="project" value="UniProtKB-KW"/>
</dbReference>
<name>A0A9P6QCC7_9FUNG</name>
<feature type="compositionally biased region" description="Low complexity" evidence="10">
    <location>
        <begin position="26"/>
        <end position="36"/>
    </location>
</feature>
<feature type="compositionally biased region" description="Low complexity" evidence="10">
    <location>
        <begin position="316"/>
        <end position="359"/>
    </location>
</feature>
<evidence type="ECO:0000259" key="11">
    <source>
        <dbReference type="PROSITE" id="PS50157"/>
    </source>
</evidence>
<keyword evidence="3" id="KW-0677">Repeat</keyword>
<dbReference type="PANTHER" id="PTHR47428:SF1">
    <property type="entry name" value="REGULATORY PROTEIN MIG1-RELATED"/>
    <property type="match status" value="1"/>
</dbReference>
<feature type="domain" description="C2H2-type" evidence="11">
    <location>
        <begin position="139"/>
        <end position="168"/>
    </location>
</feature>
<evidence type="ECO:0000256" key="9">
    <source>
        <dbReference type="PROSITE-ProRule" id="PRU00042"/>
    </source>
</evidence>
<dbReference type="Proteomes" id="UP000807716">
    <property type="component" value="Unassembled WGS sequence"/>
</dbReference>
<dbReference type="InterPro" id="IPR013087">
    <property type="entry name" value="Znf_C2H2_type"/>
</dbReference>
<sequence length="481" mass="52950">MAASPSQTAAASSLLSLAAIMNDPASSTSPTKTSSSGELSDQDQPVRPFECHLCDKSFFRLEHQTRHIRTHTGEKPHPCDFPNCDKRFSRSDELTRHMKAHTSACKNGNADLLSTSPHHYASYDEYLRAKESAEWARKHICPIPNCYKSFTRPGHLARHIRSHTSEKLFVCPVESCGLGFTRSDSLREHARTHVTRTRSRKVEKKSCPSSASPSMPSSPTMMKKQASSSVMTTPSASASTSPATTARSSMSPYPMSPLHSESDEAPQMSEYHGWGEGPASAVASKQASPMPVNDLRMNLMGMDLNKQQYPQPPAPQYQQKPYLQQQHQQQQQQHPSHPSHHGPYNNNNNNHYYHNNNNNDHGAGVLQTPPYSPPTSPRYGSATQARYAAAPYPQYKPVSSYGSGPQVQQQPSHPSAHPSNGNRISDILNGSTHLSLPLPTVSSSAHPLHPHPFNNSNNNNGAHGYDHQRTLPPISSLLPTF</sequence>
<evidence type="ECO:0000256" key="3">
    <source>
        <dbReference type="ARBA" id="ARBA00022737"/>
    </source>
</evidence>
<keyword evidence="8" id="KW-0539">Nucleus</keyword>
<comment type="caution">
    <text evidence="12">The sequence shown here is derived from an EMBL/GenBank/DDBJ whole genome shotgun (WGS) entry which is preliminary data.</text>
</comment>
<feature type="region of interest" description="Disordered" evidence="10">
    <location>
        <begin position="23"/>
        <end position="44"/>
    </location>
</feature>
<feature type="compositionally biased region" description="Low complexity" evidence="10">
    <location>
        <begin position="207"/>
        <end position="252"/>
    </location>
</feature>
<dbReference type="GO" id="GO:0000978">
    <property type="term" value="F:RNA polymerase II cis-regulatory region sequence-specific DNA binding"/>
    <property type="evidence" value="ECO:0007669"/>
    <property type="project" value="TreeGrafter"/>
</dbReference>
<proteinExistence type="predicted"/>
<protein>
    <recommendedName>
        <fullName evidence="11">C2H2-type domain-containing protein</fullName>
    </recommendedName>
</protein>
<dbReference type="GO" id="GO:0000433">
    <property type="term" value="P:carbon catabolite repression of transcription from RNA polymerase II promoter by glucose"/>
    <property type="evidence" value="ECO:0007669"/>
    <property type="project" value="TreeGrafter"/>
</dbReference>
<reference evidence="12" key="1">
    <citation type="journal article" date="2020" name="Fungal Divers.">
        <title>Resolving the Mortierellaceae phylogeny through synthesis of multi-gene phylogenetics and phylogenomics.</title>
        <authorList>
            <person name="Vandepol N."/>
            <person name="Liber J."/>
            <person name="Desiro A."/>
            <person name="Na H."/>
            <person name="Kennedy M."/>
            <person name="Barry K."/>
            <person name="Grigoriev I.V."/>
            <person name="Miller A.N."/>
            <person name="O'Donnell K."/>
            <person name="Stajich J.E."/>
            <person name="Bonito G."/>
        </authorList>
    </citation>
    <scope>NUCLEOTIDE SEQUENCE</scope>
    <source>
        <strain evidence="12">BC1065</strain>
    </source>
</reference>
<dbReference type="InterPro" id="IPR036236">
    <property type="entry name" value="Znf_C2H2_sf"/>
</dbReference>
<dbReference type="SMART" id="SM00355">
    <property type="entry name" value="ZnF_C2H2"/>
    <property type="match status" value="4"/>
</dbReference>
<dbReference type="PROSITE" id="PS50157">
    <property type="entry name" value="ZINC_FINGER_C2H2_2"/>
    <property type="match status" value="4"/>
</dbReference>
<dbReference type="PROSITE" id="PS00028">
    <property type="entry name" value="ZINC_FINGER_C2H2_1"/>
    <property type="match status" value="4"/>
</dbReference>
<dbReference type="EMBL" id="JAAAJB010000120">
    <property type="protein sequence ID" value="KAG0265226.1"/>
    <property type="molecule type" value="Genomic_DNA"/>
</dbReference>
<keyword evidence="4 9" id="KW-0863">Zinc-finger</keyword>
<feature type="domain" description="C2H2-type" evidence="11">
    <location>
        <begin position="169"/>
        <end position="198"/>
    </location>
</feature>
<dbReference type="OrthoDB" id="654211at2759"/>
<keyword evidence="6" id="KW-0805">Transcription regulation</keyword>
<evidence type="ECO:0000256" key="5">
    <source>
        <dbReference type="ARBA" id="ARBA00022833"/>
    </source>
</evidence>
<feature type="region of interest" description="Disordered" evidence="10">
    <location>
        <begin position="396"/>
        <end position="481"/>
    </location>
</feature>
<keyword evidence="2" id="KW-0479">Metal-binding</keyword>
<dbReference type="FunFam" id="3.30.160.60:FF:002343">
    <property type="entry name" value="Zinc finger protein 33A"/>
    <property type="match status" value="2"/>
</dbReference>
<feature type="compositionally biased region" description="Polar residues" evidence="10">
    <location>
        <begin position="400"/>
        <end position="445"/>
    </location>
</feature>
<dbReference type="PANTHER" id="PTHR47428">
    <property type="entry name" value="REGULATORY PROTEIN MIG1-RELATED"/>
    <property type="match status" value="1"/>
</dbReference>
<dbReference type="GO" id="GO:0005634">
    <property type="term" value="C:nucleus"/>
    <property type="evidence" value="ECO:0007669"/>
    <property type="project" value="UniProtKB-SubCell"/>
</dbReference>
<keyword evidence="7" id="KW-0804">Transcription</keyword>
<dbReference type="Gene3D" id="3.30.160.60">
    <property type="entry name" value="Classic Zinc Finger"/>
    <property type="match status" value="4"/>
</dbReference>
<evidence type="ECO:0000256" key="8">
    <source>
        <dbReference type="ARBA" id="ARBA00023242"/>
    </source>
</evidence>
<dbReference type="SUPFAM" id="SSF57667">
    <property type="entry name" value="beta-beta-alpha zinc fingers"/>
    <property type="match status" value="2"/>
</dbReference>
<comment type="subcellular location">
    <subcellularLocation>
        <location evidence="1">Nucleus</location>
    </subcellularLocation>
</comment>
<feature type="region of interest" description="Disordered" evidence="10">
    <location>
        <begin position="305"/>
        <end position="381"/>
    </location>
</feature>